<comment type="caution">
    <text evidence="1">The sequence shown here is derived from an EMBL/GenBank/DDBJ whole genome shotgun (WGS) entry which is preliminary data.</text>
</comment>
<proteinExistence type="predicted"/>
<gene>
    <name evidence="1" type="ORF">Sru01_55640</name>
</gene>
<organism evidence="1 2">
    <name type="scientific">Sphaerisporangium rufum</name>
    <dbReference type="NCBI Taxonomy" id="1381558"/>
    <lineage>
        <taxon>Bacteria</taxon>
        <taxon>Bacillati</taxon>
        <taxon>Actinomycetota</taxon>
        <taxon>Actinomycetes</taxon>
        <taxon>Streptosporangiales</taxon>
        <taxon>Streptosporangiaceae</taxon>
        <taxon>Sphaerisporangium</taxon>
    </lineage>
</organism>
<dbReference type="AlphaFoldDB" id="A0A919R6H5"/>
<reference evidence="1" key="1">
    <citation type="submission" date="2021-01" db="EMBL/GenBank/DDBJ databases">
        <title>Whole genome shotgun sequence of Sphaerisporangium rufum NBRC 109079.</title>
        <authorList>
            <person name="Komaki H."/>
            <person name="Tamura T."/>
        </authorList>
    </citation>
    <scope>NUCLEOTIDE SEQUENCE</scope>
    <source>
        <strain evidence="1">NBRC 109079</strain>
    </source>
</reference>
<name>A0A919R6H5_9ACTN</name>
<sequence length="144" mass="16531">MVTSLRVTIDVGRNQLRASLSRHQAAAAVLDSGASAALLLFYGAECGLKSSLLERHGLRSTSQLPEHLRAHHDLKLLAKELRLPRSLCDQIHSCTSQQDRRQRVEFRDLHQAWRYGHSLRKEHEEQALVVLHDLLDWCRQELRV</sequence>
<protein>
    <submittedName>
        <fullName evidence="1">Uncharacterized protein</fullName>
    </submittedName>
</protein>
<keyword evidence="2" id="KW-1185">Reference proteome</keyword>
<dbReference type="Proteomes" id="UP000655287">
    <property type="component" value="Unassembled WGS sequence"/>
</dbReference>
<accession>A0A919R6H5</accession>
<dbReference type="EMBL" id="BOOU01000076">
    <property type="protein sequence ID" value="GII80582.1"/>
    <property type="molecule type" value="Genomic_DNA"/>
</dbReference>
<evidence type="ECO:0000313" key="1">
    <source>
        <dbReference type="EMBL" id="GII80582.1"/>
    </source>
</evidence>
<evidence type="ECO:0000313" key="2">
    <source>
        <dbReference type="Proteomes" id="UP000655287"/>
    </source>
</evidence>